<keyword evidence="1" id="KW-1185">Reference proteome</keyword>
<sequence length="68" mass="7267">MSVAAYFLPRERLDLCLKFAFPSVPPPLSSFSVLLAAPSFGAPGRTGVGVRPRELLTSDSSPSFPDKD</sequence>
<accession>A0A914V2Y5</accession>
<dbReference type="Proteomes" id="UP000887566">
    <property type="component" value="Unplaced"/>
</dbReference>
<organism evidence="1 2">
    <name type="scientific">Plectus sambesii</name>
    <dbReference type="NCBI Taxonomy" id="2011161"/>
    <lineage>
        <taxon>Eukaryota</taxon>
        <taxon>Metazoa</taxon>
        <taxon>Ecdysozoa</taxon>
        <taxon>Nematoda</taxon>
        <taxon>Chromadorea</taxon>
        <taxon>Plectida</taxon>
        <taxon>Plectina</taxon>
        <taxon>Plectoidea</taxon>
        <taxon>Plectidae</taxon>
        <taxon>Plectus</taxon>
    </lineage>
</organism>
<reference evidence="2" key="1">
    <citation type="submission" date="2022-11" db="UniProtKB">
        <authorList>
            <consortium name="WormBaseParasite"/>
        </authorList>
    </citation>
    <scope>IDENTIFICATION</scope>
</reference>
<evidence type="ECO:0000313" key="2">
    <source>
        <dbReference type="WBParaSite" id="PSAMB.scaffold1416size31759.g12892.t1"/>
    </source>
</evidence>
<dbReference type="AlphaFoldDB" id="A0A914V2Y5"/>
<proteinExistence type="predicted"/>
<name>A0A914V2Y5_9BILA</name>
<protein>
    <submittedName>
        <fullName evidence="2">Uncharacterized protein</fullName>
    </submittedName>
</protein>
<evidence type="ECO:0000313" key="1">
    <source>
        <dbReference type="Proteomes" id="UP000887566"/>
    </source>
</evidence>
<dbReference type="WBParaSite" id="PSAMB.scaffold1416size31759.g12892.t1">
    <property type="protein sequence ID" value="PSAMB.scaffold1416size31759.g12892.t1"/>
    <property type="gene ID" value="PSAMB.scaffold1416size31759.g12892"/>
</dbReference>